<dbReference type="PANTHER" id="PTHR47506:SF6">
    <property type="entry name" value="HTH-TYPE TRANSCRIPTIONAL REPRESSOR NEMR"/>
    <property type="match status" value="1"/>
</dbReference>
<sequence length="224" mass="25164">MTGPPDKQADATRYEVLRAASHQFAMRAYHQVGLDDILAEAELTKGALYFHFHSKHALALAVINEQIGNYIAVIEDLVARRLSGLETLVDSFYLIAVEDLTEDAARASLHLLESVGRFEGLQVQLLGRWMDWLASIATRATTEGDIVEQCDPQDIARMFMALYAGLRQTGNLDDPEQFLLELERIWIVVLGGIIHPGRTEYFHQFIRRRTALAINKTSAPRSLS</sequence>
<evidence type="ECO:0000256" key="4">
    <source>
        <dbReference type="PROSITE-ProRule" id="PRU00335"/>
    </source>
</evidence>
<evidence type="ECO:0000256" key="1">
    <source>
        <dbReference type="ARBA" id="ARBA00023015"/>
    </source>
</evidence>
<keyword evidence="3" id="KW-0804">Transcription</keyword>
<name>A0A1A2EAD1_MYCSD</name>
<dbReference type="PANTHER" id="PTHR47506">
    <property type="entry name" value="TRANSCRIPTIONAL REGULATORY PROTEIN"/>
    <property type="match status" value="1"/>
</dbReference>
<dbReference type="SUPFAM" id="SSF46689">
    <property type="entry name" value="Homeodomain-like"/>
    <property type="match status" value="1"/>
</dbReference>
<evidence type="ECO:0000313" key="6">
    <source>
        <dbReference type="EMBL" id="OBG06318.1"/>
    </source>
</evidence>
<dbReference type="SUPFAM" id="SSF48498">
    <property type="entry name" value="Tetracyclin repressor-like, C-terminal domain"/>
    <property type="match status" value="1"/>
</dbReference>
<keyword evidence="2 4" id="KW-0238">DNA-binding</keyword>
<organism evidence="6 7">
    <name type="scientific">Mycolicibacter sinensis (strain JDM601)</name>
    <name type="common">Mycobacterium sinense</name>
    <dbReference type="NCBI Taxonomy" id="875328"/>
    <lineage>
        <taxon>Bacteria</taxon>
        <taxon>Bacillati</taxon>
        <taxon>Actinomycetota</taxon>
        <taxon>Actinomycetes</taxon>
        <taxon>Mycobacteriales</taxon>
        <taxon>Mycobacteriaceae</taxon>
        <taxon>Mycolicibacter</taxon>
    </lineage>
</organism>
<dbReference type="InterPro" id="IPR009057">
    <property type="entry name" value="Homeodomain-like_sf"/>
</dbReference>
<accession>A0A1A2EAD1</accession>
<gene>
    <name evidence="6" type="ORF">A5771_08285</name>
</gene>
<dbReference type="PROSITE" id="PS50977">
    <property type="entry name" value="HTH_TETR_2"/>
    <property type="match status" value="1"/>
</dbReference>
<dbReference type="InterPro" id="IPR036271">
    <property type="entry name" value="Tet_transcr_reg_TetR-rel_C_sf"/>
</dbReference>
<keyword evidence="1" id="KW-0805">Transcription regulation</keyword>
<protein>
    <submittedName>
        <fullName evidence="6">TetR family transcriptional regulator</fullName>
    </submittedName>
</protein>
<dbReference type="RefSeq" id="WP_064855047.1">
    <property type="nucleotide sequence ID" value="NZ_LZIM01000068.1"/>
</dbReference>
<comment type="caution">
    <text evidence="6">The sequence shown here is derived from an EMBL/GenBank/DDBJ whole genome shotgun (WGS) entry which is preliminary data.</text>
</comment>
<feature type="domain" description="HTH tetR-type" evidence="5">
    <location>
        <begin position="10"/>
        <end position="70"/>
    </location>
</feature>
<dbReference type="Proteomes" id="UP000093985">
    <property type="component" value="Unassembled WGS sequence"/>
</dbReference>
<evidence type="ECO:0000256" key="3">
    <source>
        <dbReference type="ARBA" id="ARBA00023163"/>
    </source>
</evidence>
<dbReference type="EMBL" id="LZIN01000051">
    <property type="protein sequence ID" value="OBG06318.1"/>
    <property type="molecule type" value="Genomic_DNA"/>
</dbReference>
<dbReference type="OrthoDB" id="3237195at2"/>
<evidence type="ECO:0000256" key="2">
    <source>
        <dbReference type="ARBA" id="ARBA00023125"/>
    </source>
</evidence>
<dbReference type="Pfam" id="PF00440">
    <property type="entry name" value="TetR_N"/>
    <property type="match status" value="1"/>
</dbReference>
<evidence type="ECO:0000259" key="5">
    <source>
        <dbReference type="PROSITE" id="PS50977"/>
    </source>
</evidence>
<dbReference type="GO" id="GO:0003677">
    <property type="term" value="F:DNA binding"/>
    <property type="evidence" value="ECO:0007669"/>
    <property type="project" value="UniProtKB-UniRule"/>
</dbReference>
<dbReference type="PRINTS" id="PR00455">
    <property type="entry name" value="HTHTETR"/>
</dbReference>
<feature type="DNA-binding region" description="H-T-H motif" evidence="4">
    <location>
        <begin position="33"/>
        <end position="52"/>
    </location>
</feature>
<dbReference type="InterPro" id="IPR001647">
    <property type="entry name" value="HTH_TetR"/>
</dbReference>
<proteinExistence type="predicted"/>
<reference evidence="7" key="1">
    <citation type="submission" date="2016-06" db="EMBL/GenBank/DDBJ databases">
        <authorList>
            <person name="Sutton G."/>
            <person name="Brinkac L."/>
            <person name="Sanka R."/>
            <person name="Adams M."/>
            <person name="Lau E."/>
            <person name="Mehaffy C."/>
            <person name="Tameris M."/>
            <person name="Hatherill M."/>
            <person name="Hanekom W."/>
            <person name="Mahomed H."/>
            <person name="Mcshane H."/>
        </authorList>
    </citation>
    <scope>NUCLEOTIDE SEQUENCE [LARGE SCALE GENOMIC DNA]</scope>
    <source>
        <strain evidence="7">852014-51077_SCH5608930-a</strain>
    </source>
</reference>
<dbReference type="Gene3D" id="1.10.357.10">
    <property type="entry name" value="Tetracycline Repressor, domain 2"/>
    <property type="match status" value="1"/>
</dbReference>
<dbReference type="AlphaFoldDB" id="A0A1A2EAD1"/>
<evidence type="ECO:0000313" key="7">
    <source>
        <dbReference type="Proteomes" id="UP000093985"/>
    </source>
</evidence>